<dbReference type="EMBL" id="CAXKWB010052068">
    <property type="protein sequence ID" value="CAL4172202.1"/>
    <property type="molecule type" value="Genomic_DNA"/>
</dbReference>
<reference evidence="8 9" key="1">
    <citation type="submission" date="2024-05" db="EMBL/GenBank/DDBJ databases">
        <authorList>
            <person name="Wallberg A."/>
        </authorList>
    </citation>
    <scope>NUCLEOTIDE SEQUENCE [LARGE SCALE GENOMIC DNA]</scope>
</reference>
<dbReference type="Gene3D" id="3.30.160.60">
    <property type="entry name" value="Classic Zinc Finger"/>
    <property type="match status" value="3"/>
</dbReference>
<dbReference type="GO" id="GO:0000978">
    <property type="term" value="F:RNA polymerase II cis-regulatory region sequence-specific DNA binding"/>
    <property type="evidence" value="ECO:0007669"/>
    <property type="project" value="TreeGrafter"/>
</dbReference>
<organism evidence="8 9">
    <name type="scientific">Meganyctiphanes norvegica</name>
    <name type="common">Northern krill</name>
    <name type="synonym">Thysanopoda norvegica</name>
    <dbReference type="NCBI Taxonomy" id="48144"/>
    <lineage>
        <taxon>Eukaryota</taxon>
        <taxon>Metazoa</taxon>
        <taxon>Ecdysozoa</taxon>
        <taxon>Arthropoda</taxon>
        <taxon>Crustacea</taxon>
        <taxon>Multicrustacea</taxon>
        <taxon>Malacostraca</taxon>
        <taxon>Eumalacostraca</taxon>
        <taxon>Eucarida</taxon>
        <taxon>Euphausiacea</taxon>
        <taxon>Euphausiidae</taxon>
        <taxon>Meganyctiphanes</taxon>
    </lineage>
</organism>
<keyword evidence="2" id="KW-0677">Repeat</keyword>
<sequence length="631" mass="70738">MTPVDLSLLIGLVTVGHGVDYLEAGCRLTKSQTANQAESISDLQSSYSNVKNASHTVQHLCSSQDIPRTIVMIEQFTKNNGYTFPNSDDIISNSYIPSSLSESNVHGDSLEDARTRGQLIQEISRVIEEFVPYSSASVPSRSSHSSNIPISNSQQTEECNYVSPNGTSNWIWTRAGGSSDNRVINPSGNTFFTETNQATEVGNNYHYDHVSDETEFSGHISSLTSTCHLLPSVTTPRRDTPHPYIITSSALDLSPSQGSISAGTSTSKTHDLEQFRGCNVNCNQSPPPAAHLQPSLLQHLDLRPHQLEDQALDMVTNETSHIHPSITEKVKLEHLDLRPHQLEGTALDMVASHKLHHSEASHTHAPLTDKLNYATAHRNIDETFHKINSCGIKSNNDVHESNEDHEKIIPTGPYDNTQRLKDEINGQQQHINIKGESQIEDSFKCGECGASFSNMKHLICHMKVHELIPLPLSLKNKGKHENIQHQQQIVENDKYQYKCDKCDNAYTTKLLLLRHKKIHSKNKLYSCNECPTVLTEAGSLKLHKRLHSGEKPFKCSVCPQAFSGAGLLATHTRKHTGNQSYFRNVVWHRQLLPEYALHFIVGKTFYCHVKHTHIHHVIHILRSFGRHRDIR</sequence>
<dbReference type="PROSITE" id="PS50157">
    <property type="entry name" value="ZINC_FINGER_C2H2_2"/>
    <property type="match status" value="4"/>
</dbReference>
<evidence type="ECO:0000256" key="1">
    <source>
        <dbReference type="ARBA" id="ARBA00022723"/>
    </source>
</evidence>
<dbReference type="Pfam" id="PF00096">
    <property type="entry name" value="zf-C2H2"/>
    <property type="match status" value="3"/>
</dbReference>
<dbReference type="PROSITE" id="PS00028">
    <property type="entry name" value="ZINC_FINGER_C2H2_1"/>
    <property type="match status" value="4"/>
</dbReference>
<keyword evidence="1" id="KW-0479">Metal-binding</keyword>
<evidence type="ECO:0000256" key="3">
    <source>
        <dbReference type="ARBA" id="ARBA00022771"/>
    </source>
</evidence>
<dbReference type="FunFam" id="3.30.160.60:FF:000100">
    <property type="entry name" value="Zinc finger 45-like"/>
    <property type="match status" value="1"/>
</dbReference>
<keyword evidence="3 5" id="KW-0863">Zinc-finger</keyword>
<feature type="domain" description="C2H2-type" evidence="7">
    <location>
        <begin position="443"/>
        <end position="465"/>
    </location>
</feature>
<proteinExistence type="predicted"/>
<dbReference type="SMART" id="SM00355">
    <property type="entry name" value="ZnF_C2H2"/>
    <property type="match status" value="4"/>
</dbReference>
<evidence type="ECO:0000256" key="4">
    <source>
        <dbReference type="ARBA" id="ARBA00022833"/>
    </source>
</evidence>
<evidence type="ECO:0000256" key="2">
    <source>
        <dbReference type="ARBA" id="ARBA00022737"/>
    </source>
</evidence>
<feature type="signal peptide" evidence="6">
    <location>
        <begin position="1"/>
        <end position="18"/>
    </location>
</feature>
<comment type="caution">
    <text evidence="8">The sequence shown here is derived from an EMBL/GenBank/DDBJ whole genome shotgun (WGS) entry which is preliminary data.</text>
</comment>
<evidence type="ECO:0000256" key="6">
    <source>
        <dbReference type="SAM" id="SignalP"/>
    </source>
</evidence>
<evidence type="ECO:0000256" key="5">
    <source>
        <dbReference type="PROSITE-ProRule" id="PRU00042"/>
    </source>
</evidence>
<name>A0AAV2SA43_MEGNR</name>
<keyword evidence="6" id="KW-0732">Signal</keyword>
<evidence type="ECO:0000313" key="8">
    <source>
        <dbReference type="EMBL" id="CAL4172202.1"/>
    </source>
</evidence>
<dbReference type="AlphaFoldDB" id="A0AAV2SA43"/>
<accession>A0AAV2SA43</accession>
<feature type="chain" id="PRO_5043842140" description="C2H2-type domain-containing protein" evidence="6">
    <location>
        <begin position="19"/>
        <end position="631"/>
    </location>
</feature>
<feature type="domain" description="C2H2-type" evidence="7">
    <location>
        <begin position="525"/>
        <end position="552"/>
    </location>
</feature>
<feature type="non-terminal residue" evidence="8">
    <location>
        <position position="631"/>
    </location>
</feature>
<keyword evidence="4" id="KW-0862">Zinc</keyword>
<dbReference type="InterPro" id="IPR036236">
    <property type="entry name" value="Znf_C2H2_sf"/>
</dbReference>
<keyword evidence="9" id="KW-1185">Reference proteome</keyword>
<dbReference type="PANTHER" id="PTHR23226:SF371">
    <property type="entry name" value="ZINC FINGER PROTEIN 112-LIKE PROTEIN"/>
    <property type="match status" value="1"/>
</dbReference>
<dbReference type="PANTHER" id="PTHR23226">
    <property type="entry name" value="ZINC FINGER AND SCAN DOMAIN-CONTAINING"/>
    <property type="match status" value="1"/>
</dbReference>
<dbReference type="SUPFAM" id="SSF57667">
    <property type="entry name" value="beta-beta-alpha zinc fingers"/>
    <property type="match status" value="3"/>
</dbReference>
<dbReference type="FunFam" id="3.30.160.60:FF:002343">
    <property type="entry name" value="Zinc finger protein 33A"/>
    <property type="match status" value="1"/>
</dbReference>
<feature type="domain" description="C2H2-type" evidence="7">
    <location>
        <begin position="497"/>
        <end position="524"/>
    </location>
</feature>
<dbReference type="GO" id="GO:0000981">
    <property type="term" value="F:DNA-binding transcription factor activity, RNA polymerase II-specific"/>
    <property type="evidence" value="ECO:0007669"/>
    <property type="project" value="TreeGrafter"/>
</dbReference>
<dbReference type="Proteomes" id="UP001497623">
    <property type="component" value="Unassembled WGS sequence"/>
</dbReference>
<protein>
    <recommendedName>
        <fullName evidence="7">C2H2-type domain-containing protein</fullName>
    </recommendedName>
</protein>
<evidence type="ECO:0000259" key="7">
    <source>
        <dbReference type="PROSITE" id="PS50157"/>
    </source>
</evidence>
<feature type="domain" description="C2H2-type" evidence="7">
    <location>
        <begin position="553"/>
        <end position="580"/>
    </location>
</feature>
<evidence type="ECO:0000313" key="9">
    <source>
        <dbReference type="Proteomes" id="UP001497623"/>
    </source>
</evidence>
<gene>
    <name evidence="8" type="ORF">MNOR_LOCUS34252</name>
</gene>
<dbReference type="InterPro" id="IPR013087">
    <property type="entry name" value="Znf_C2H2_type"/>
</dbReference>
<dbReference type="GO" id="GO:0008270">
    <property type="term" value="F:zinc ion binding"/>
    <property type="evidence" value="ECO:0007669"/>
    <property type="project" value="UniProtKB-KW"/>
</dbReference>